<evidence type="ECO:0000256" key="1">
    <source>
        <dbReference type="ARBA" id="ARBA00007665"/>
    </source>
</evidence>
<dbReference type="GO" id="GO:0005737">
    <property type="term" value="C:cytoplasm"/>
    <property type="evidence" value="ECO:0007669"/>
    <property type="project" value="TreeGrafter"/>
</dbReference>
<dbReference type="Pfam" id="PF01205">
    <property type="entry name" value="Impact_N"/>
    <property type="match status" value="1"/>
</dbReference>
<comment type="similarity">
    <text evidence="1">Belongs to the IMPACT family.</text>
</comment>
<dbReference type="Gene3D" id="3.30.230.30">
    <property type="entry name" value="Impact, N-terminal domain"/>
    <property type="match status" value="1"/>
</dbReference>
<dbReference type="STRING" id="663278.Ethha_1054"/>
<feature type="domain" description="Impact N-terminal" evidence="2">
    <location>
        <begin position="17"/>
        <end position="117"/>
    </location>
</feature>
<organism evidence="4 5">
    <name type="scientific">Ethanoligenens harbinense (strain DSM 18485 / JCM 12961 / CGMCC 1.5033 / YUAN-3)</name>
    <dbReference type="NCBI Taxonomy" id="663278"/>
    <lineage>
        <taxon>Bacteria</taxon>
        <taxon>Bacillati</taxon>
        <taxon>Bacillota</taxon>
        <taxon>Clostridia</taxon>
        <taxon>Eubacteriales</taxon>
        <taxon>Oscillospiraceae</taxon>
        <taxon>Ethanoligenens</taxon>
    </lineage>
</organism>
<reference evidence="4 5" key="1">
    <citation type="submission" date="2010-12" db="EMBL/GenBank/DDBJ databases">
        <title>Complete sequence of Ethanoligenens harbinense YUAN-3.</title>
        <authorList>
            <person name="Lucas S."/>
            <person name="Copeland A."/>
            <person name="Lapidus A."/>
            <person name="Cheng J.-F."/>
            <person name="Bruce D."/>
            <person name="Goodwin L."/>
            <person name="Pitluck S."/>
            <person name="Chertkov O."/>
            <person name="Misra M."/>
            <person name="Detter J.C."/>
            <person name="Han C."/>
            <person name="Tapia R."/>
            <person name="Land M."/>
            <person name="Hauser L."/>
            <person name="Jeffries C."/>
            <person name="Kyrpides N."/>
            <person name="Ivanova N."/>
            <person name="Mikhailova N."/>
            <person name="Wang A."/>
            <person name="Mouttaki H."/>
            <person name="He Z."/>
            <person name="Zhou J."/>
            <person name="Hemme C.L."/>
            <person name="Woyke T."/>
        </authorList>
    </citation>
    <scope>NUCLEOTIDE SEQUENCE [LARGE SCALE GENOMIC DNA]</scope>
    <source>
        <strain evidence="5">DSM 18485 / JCM 12961 / CGMCC 1.5033 / YUAN-3</strain>
    </source>
</reference>
<dbReference type="GO" id="GO:0006446">
    <property type="term" value="P:regulation of translational initiation"/>
    <property type="evidence" value="ECO:0007669"/>
    <property type="project" value="TreeGrafter"/>
</dbReference>
<feature type="domain" description="UPF0029" evidence="3">
    <location>
        <begin position="136"/>
        <end position="189"/>
    </location>
</feature>
<dbReference type="InterPro" id="IPR001498">
    <property type="entry name" value="Impact_N"/>
</dbReference>
<dbReference type="EMBL" id="CP002400">
    <property type="protein sequence ID" value="ADU26607.1"/>
    <property type="molecule type" value="Genomic_DNA"/>
</dbReference>
<evidence type="ECO:0000313" key="4">
    <source>
        <dbReference type="EMBL" id="ADU26607.1"/>
    </source>
</evidence>
<dbReference type="InterPro" id="IPR020568">
    <property type="entry name" value="Ribosomal_Su5_D2-typ_SF"/>
</dbReference>
<proteinExistence type="inferred from homology"/>
<dbReference type="AlphaFoldDB" id="E6U4A7"/>
<dbReference type="Proteomes" id="UP000001551">
    <property type="component" value="Chromosome"/>
</dbReference>
<gene>
    <name evidence="4" type="ordered locus">Ethha_1054</name>
</gene>
<dbReference type="HOGENOM" id="CLU_083552_2_0_9"/>
<dbReference type="InterPro" id="IPR023582">
    <property type="entry name" value="Impact"/>
</dbReference>
<protein>
    <submittedName>
        <fullName evidence="4">Uncharacterized protein family UPF0029, Impact, N-terminal protein</fullName>
    </submittedName>
</protein>
<dbReference type="InterPro" id="IPR036956">
    <property type="entry name" value="Impact_N_sf"/>
</dbReference>
<evidence type="ECO:0000259" key="2">
    <source>
        <dbReference type="Pfam" id="PF01205"/>
    </source>
</evidence>
<name>E6U4A7_ETHHY</name>
<evidence type="ECO:0000259" key="3">
    <source>
        <dbReference type="Pfam" id="PF09186"/>
    </source>
</evidence>
<keyword evidence="5" id="KW-1185">Reference proteome</keyword>
<evidence type="ECO:0000313" key="5">
    <source>
        <dbReference type="Proteomes" id="UP000001551"/>
    </source>
</evidence>
<dbReference type="RefSeq" id="WP_013484968.1">
    <property type="nucleotide sequence ID" value="NC_014828.1"/>
</dbReference>
<dbReference type="PANTHER" id="PTHR16301:SF20">
    <property type="entry name" value="IMPACT FAMILY MEMBER YIGZ"/>
    <property type="match status" value="1"/>
</dbReference>
<dbReference type="InterPro" id="IPR015269">
    <property type="entry name" value="UPF0029_Impact_C"/>
</dbReference>
<accession>E6U4A7</accession>
<dbReference type="Pfam" id="PF09186">
    <property type="entry name" value="DUF1949"/>
    <property type="match status" value="1"/>
</dbReference>
<dbReference type="Gene3D" id="3.30.70.240">
    <property type="match status" value="1"/>
</dbReference>
<dbReference type="SUPFAM" id="SSF54980">
    <property type="entry name" value="EF-G C-terminal domain-like"/>
    <property type="match status" value="1"/>
</dbReference>
<sequence>MDYTTIRAGVQAEYVEKKSRFLALLRPVENEEAAEAFLKEMRRAHPDARHHVSAWVLPDTERCSDDGEPSGTAGQPVLSVLRRRGFSRVAAVVVRYFGGVLLGAPGLVRAYGHAVSLAADAAEPVRLRACTVYSFSCEYTALSALERLARQRGHVRDIAYAEVVTFELAVPVEEAAAFERAVTECSCGRVILYEQGEVYEEASFFAA</sequence>
<dbReference type="SUPFAM" id="SSF54211">
    <property type="entry name" value="Ribosomal protein S5 domain 2-like"/>
    <property type="match status" value="1"/>
</dbReference>
<dbReference type="eggNOG" id="COG1739">
    <property type="taxonomic scope" value="Bacteria"/>
</dbReference>
<dbReference type="InterPro" id="IPR035647">
    <property type="entry name" value="EFG_III/V"/>
</dbReference>
<dbReference type="PANTHER" id="PTHR16301">
    <property type="entry name" value="IMPACT-RELATED"/>
    <property type="match status" value="1"/>
</dbReference>
<dbReference type="KEGG" id="eha:Ethha_1054"/>